<reference evidence="9" key="1">
    <citation type="submission" date="2021-07" db="EMBL/GenBank/DDBJ databases">
        <title>Characterization of violacein-producing bacteria and related species.</title>
        <authorList>
            <person name="Wilson H.S."/>
            <person name="De Leon M.E."/>
        </authorList>
    </citation>
    <scope>NUCLEOTIDE SEQUENCE</scope>
    <source>
        <strain evidence="9">HSC-15S17</strain>
    </source>
</reference>
<keyword evidence="12" id="KW-1185">Reference proteome</keyword>
<keyword evidence="6" id="KW-0472">Membrane</keyword>
<evidence type="ECO:0000256" key="2">
    <source>
        <dbReference type="ARBA" id="ARBA00012438"/>
    </source>
</evidence>
<dbReference type="InterPro" id="IPR003660">
    <property type="entry name" value="HAMP_dom"/>
</dbReference>
<reference evidence="10" key="2">
    <citation type="submission" date="2022-03" db="EMBL/GenBank/DDBJ databases">
        <title>Genome Encyclopedia of Bacteria and Archaea VI: Functional Genomics of Type Strains.</title>
        <authorList>
            <person name="Whitman W."/>
        </authorList>
    </citation>
    <scope>NUCLEOTIDE SEQUENCE</scope>
    <source>
        <strain evidence="10">HSC-15S17</strain>
    </source>
</reference>
<keyword evidence="4" id="KW-0175">Coiled coil</keyword>
<evidence type="ECO:0000259" key="7">
    <source>
        <dbReference type="PROSITE" id="PS50109"/>
    </source>
</evidence>
<dbReference type="InterPro" id="IPR005467">
    <property type="entry name" value="His_kinase_dom"/>
</dbReference>
<dbReference type="EMBL" id="JAHTGR010000029">
    <property type="protein sequence ID" value="MBV6325303.1"/>
    <property type="molecule type" value="Genomic_DNA"/>
</dbReference>
<organism evidence="9 11">
    <name type="scientific">Duganella violaceipulchra</name>
    <dbReference type="NCBI Taxonomy" id="2849652"/>
    <lineage>
        <taxon>Bacteria</taxon>
        <taxon>Pseudomonadati</taxon>
        <taxon>Pseudomonadota</taxon>
        <taxon>Betaproteobacteria</taxon>
        <taxon>Burkholderiales</taxon>
        <taxon>Oxalobacteraceae</taxon>
        <taxon>Telluria group</taxon>
        <taxon>Duganella</taxon>
    </lineage>
</organism>
<evidence type="ECO:0000256" key="4">
    <source>
        <dbReference type="SAM" id="Coils"/>
    </source>
</evidence>
<dbReference type="GO" id="GO:0016020">
    <property type="term" value="C:membrane"/>
    <property type="evidence" value="ECO:0007669"/>
    <property type="project" value="InterPro"/>
</dbReference>
<keyword evidence="3 9" id="KW-0808">Transferase</keyword>
<evidence type="ECO:0000259" key="8">
    <source>
        <dbReference type="PROSITE" id="PS50885"/>
    </source>
</evidence>
<dbReference type="Proteomes" id="UP001155901">
    <property type="component" value="Unassembled WGS sequence"/>
</dbReference>
<evidence type="ECO:0000313" key="11">
    <source>
        <dbReference type="Proteomes" id="UP001155901"/>
    </source>
</evidence>
<evidence type="ECO:0000256" key="5">
    <source>
        <dbReference type="SAM" id="MobiDB-lite"/>
    </source>
</evidence>
<dbReference type="GO" id="GO:0000155">
    <property type="term" value="F:phosphorelay sensor kinase activity"/>
    <property type="evidence" value="ECO:0007669"/>
    <property type="project" value="InterPro"/>
</dbReference>
<evidence type="ECO:0000313" key="10">
    <source>
        <dbReference type="EMBL" id="MCP2009819.1"/>
    </source>
</evidence>
<dbReference type="PROSITE" id="PS50885">
    <property type="entry name" value="HAMP"/>
    <property type="match status" value="1"/>
</dbReference>
<evidence type="ECO:0000256" key="3">
    <source>
        <dbReference type="ARBA" id="ARBA00022777"/>
    </source>
</evidence>
<feature type="region of interest" description="Disordered" evidence="5">
    <location>
        <begin position="1"/>
        <end position="21"/>
    </location>
</feature>
<dbReference type="EC" id="2.7.13.3" evidence="2"/>
<dbReference type="PANTHER" id="PTHR43065">
    <property type="entry name" value="SENSOR HISTIDINE KINASE"/>
    <property type="match status" value="1"/>
</dbReference>
<dbReference type="AlphaFoldDB" id="A0AA41L4H5"/>
<feature type="transmembrane region" description="Helical" evidence="6">
    <location>
        <begin position="35"/>
        <end position="57"/>
    </location>
</feature>
<dbReference type="RefSeq" id="WP_217946188.1">
    <property type="nucleotide sequence ID" value="NZ_JAHTGR010000029.1"/>
</dbReference>
<feature type="transmembrane region" description="Helical" evidence="6">
    <location>
        <begin position="190"/>
        <end position="214"/>
    </location>
</feature>
<dbReference type="PROSITE" id="PS50109">
    <property type="entry name" value="HIS_KIN"/>
    <property type="match status" value="1"/>
</dbReference>
<evidence type="ECO:0000313" key="12">
    <source>
        <dbReference type="Proteomes" id="UP001162889"/>
    </source>
</evidence>
<dbReference type="SMART" id="SM00387">
    <property type="entry name" value="HATPase_c"/>
    <property type="match status" value="1"/>
</dbReference>
<dbReference type="InterPro" id="IPR003661">
    <property type="entry name" value="HisK_dim/P_dom"/>
</dbReference>
<evidence type="ECO:0000256" key="6">
    <source>
        <dbReference type="SAM" id="Phobius"/>
    </source>
</evidence>
<name>A0AA41L4H5_9BURK</name>
<dbReference type="Proteomes" id="UP001162889">
    <property type="component" value="Unassembled WGS sequence"/>
</dbReference>
<protein>
    <recommendedName>
        <fullName evidence="2">histidine kinase</fullName>
        <ecNumber evidence="2">2.7.13.3</ecNumber>
    </recommendedName>
</protein>
<proteinExistence type="predicted"/>
<comment type="catalytic activity">
    <reaction evidence="1">
        <text>ATP + protein L-histidine = ADP + protein N-phospho-L-histidine.</text>
        <dbReference type="EC" id="2.7.13.3"/>
    </reaction>
</comment>
<keyword evidence="3 9" id="KW-0418">Kinase</keyword>
<dbReference type="Pfam" id="PF02518">
    <property type="entry name" value="HATPase_c"/>
    <property type="match status" value="1"/>
</dbReference>
<evidence type="ECO:0000256" key="1">
    <source>
        <dbReference type="ARBA" id="ARBA00000085"/>
    </source>
</evidence>
<feature type="domain" description="Histidine kinase" evidence="7">
    <location>
        <begin position="341"/>
        <end position="572"/>
    </location>
</feature>
<sequence>MQAVPAKLGLQSPSGRDGGPPAAPLLSGDSIAARLLRIIFCCYFIVTVVVTLVQLAAEYKHTKERVVLEIRAMQQTFGPGIADAMWRFNDDILRGILSGMSELPVVAGIKVADDHGKLVRAVGTVLDQGVKVHAEADGHLKPEPASDGLFAEIFSQDFPIVYNDENSQERVIGTWTVYSNQRIIVKQVEYGFILILVNSVIKTCALWFIFLFVVRRYLGQPLRQLSEFVGQLNIDNLGDRVFVLNDRGHHELHLLTNKLNEMIANIKASVAENEQLYRQLQVEQTATRQLNESLERRVAERTADLVTANKDLARAIDTLRIAQEELVNSEKLAALGSLVAGVAHELNTPIGNGLLAATVLADKTRQFASNYSTGLTRSTTETYISEMTQITELVVRNIARSADLVTSFKQVAVDQTSSQRRRFYLSAVVAENIKALRPTINKTAYVIEQSIPDDLIMDSYPGPIGQVLINLINNAIVHGFAGRSKGTITIAASAAEDGWLELRVGDDGVGIAPEHLGRIYDPFFTTKLGAGCSGLGLNISHNIVTGLLGGKIRAASQVGGGTTFALHLPLAAPRHDELPAAVET</sequence>
<evidence type="ECO:0000313" key="9">
    <source>
        <dbReference type="EMBL" id="MBV6325303.1"/>
    </source>
</evidence>
<dbReference type="EMBL" id="JALJZU010000007">
    <property type="protein sequence ID" value="MCP2009819.1"/>
    <property type="molecule type" value="Genomic_DNA"/>
</dbReference>
<keyword evidence="6" id="KW-1133">Transmembrane helix</keyword>
<dbReference type="InterPro" id="IPR003594">
    <property type="entry name" value="HATPase_dom"/>
</dbReference>
<accession>A0AA41L4H5</accession>
<comment type="caution">
    <text evidence="9">The sequence shown here is derived from an EMBL/GenBank/DDBJ whole genome shotgun (WGS) entry which is preliminary data.</text>
</comment>
<feature type="coiled-coil region" evidence="4">
    <location>
        <begin position="259"/>
        <end position="332"/>
    </location>
</feature>
<gene>
    <name evidence="9" type="ORF">KVP70_30740</name>
    <name evidence="10" type="ORF">L1274_003551</name>
</gene>
<keyword evidence="6" id="KW-0812">Transmembrane</keyword>
<dbReference type="CDD" id="cd00082">
    <property type="entry name" value="HisKA"/>
    <property type="match status" value="1"/>
</dbReference>
<dbReference type="PANTHER" id="PTHR43065:SF47">
    <property type="match status" value="1"/>
</dbReference>
<feature type="domain" description="HAMP" evidence="8">
    <location>
        <begin position="216"/>
        <end position="271"/>
    </location>
</feature>